<dbReference type="Pfam" id="PF04233">
    <property type="entry name" value="Phage_Mu_F"/>
    <property type="match status" value="1"/>
</dbReference>
<evidence type="ECO:0000313" key="3">
    <source>
        <dbReference type="EMBL" id="CAB4176122.1"/>
    </source>
</evidence>
<dbReference type="EMBL" id="LR797256">
    <property type="protein sequence ID" value="CAB4197860.1"/>
    <property type="molecule type" value="Genomic_DNA"/>
</dbReference>
<name>A0A6J7XB61_9CAUD</name>
<feature type="domain" description="Phage head morphogenesis" evidence="1">
    <location>
        <begin position="692"/>
        <end position="832"/>
    </location>
</feature>
<protein>
    <submittedName>
        <fullName evidence="6">Phage head morphogenesis domain</fullName>
    </submittedName>
</protein>
<organism evidence="6">
    <name type="scientific">uncultured Caudovirales phage</name>
    <dbReference type="NCBI Taxonomy" id="2100421"/>
    <lineage>
        <taxon>Viruses</taxon>
        <taxon>Duplodnaviria</taxon>
        <taxon>Heunggongvirae</taxon>
        <taxon>Uroviricota</taxon>
        <taxon>Caudoviricetes</taxon>
        <taxon>Peduoviridae</taxon>
        <taxon>Maltschvirus</taxon>
        <taxon>Maltschvirus maltsch</taxon>
    </lineage>
</organism>
<evidence type="ECO:0000313" key="2">
    <source>
        <dbReference type="EMBL" id="CAB4170104.1"/>
    </source>
</evidence>
<dbReference type="NCBIfam" id="TIGR01641">
    <property type="entry name" value="phageSPP1_gp7"/>
    <property type="match status" value="1"/>
</dbReference>
<dbReference type="EMBL" id="LR797385">
    <property type="protein sequence ID" value="CAB4212295.1"/>
    <property type="molecule type" value="Genomic_DNA"/>
</dbReference>
<dbReference type="InterPro" id="IPR009279">
    <property type="entry name" value="Portal_Mu"/>
</dbReference>
<evidence type="ECO:0000259" key="1">
    <source>
        <dbReference type="Pfam" id="PF04233"/>
    </source>
</evidence>
<accession>A0A6J7XB61</accession>
<dbReference type="Pfam" id="PF06074">
    <property type="entry name" value="Portal_Mu"/>
    <property type="match status" value="1"/>
</dbReference>
<proteinExistence type="predicted"/>
<evidence type="ECO:0000313" key="6">
    <source>
        <dbReference type="EMBL" id="CAB5227108.1"/>
    </source>
</evidence>
<evidence type="ECO:0000313" key="5">
    <source>
        <dbReference type="EMBL" id="CAB4212295.1"/>
    </source>
</evidence>
<dbReference type="EMBL" id="LR796936">
    <property type="protein sequence ID" value="CAB4176122.1"/>
    <property type="molecule type" value="Genomic_DNA"/>
</dbReference>
<dbReference type="EMBL" id="LR798371">
    <property type="protein sequence ID" value="CAB5227108.1"/>
    <property type="molecule type" value="Genomic_DNA"/>
</dbReference>
<evidence type="ECO:0000313" key="4">
    <source>
        <dbReference type="EMBL" id="CAB4197860.1"/>
    </source>
</evidence>
<dbReference type="InterPro" id="IPR006528">
    <property type="entry name" value="Phage_head_morphogenesis_dom"/>
</dbReference>
<sequence>MANVTPLQQPSVLNPKMDELVSWEESPLFSNSKTRRYNPDDLVGRKGLPVYTLMRTDEQVKAVSVFKRDAITARGWTFKYSKETTLSLEEQKQRINVFNEVVSRMRGSFEDALNGIATGRDFGFSLTEKVYSQFLYDGKTYVGISGLVTRNPVTFDFYTDEYGMLKRFVQRVNGREQELEVTNFIHYVHSPEFDRYFGRSDLREAYRSWFAKDNLVKMWLIYLERLGGGFAVAKRTAESTMVNGTPEYIALRNMLTNIKSAAGIILPKGVEIEVIMPQSTDQYQQAIVYHDLAIAKALLVPNLLGISHAGQTGSYSQSQTQFDAFVWTLNADSKRLESCLNEQLFRDIGDQNFGDDQYPEFCFKPASLEHMKWTITAWKEMVTAGAVTMTPEDESYIRSLLDMPEKEEVYAQGKVAEDALQPVGEASVVADPSIATDVTSIPEVTVQQAYPQQAMTADPSTPLQSTALNGAQITALLEIVSALNAGTLPRESAKSIILAAFPTIDISLVDSIVMPVQIVEPVPVAVAPPVPPSDIPVQPMSRIVAHTHDGMPRNCTKVAFDKAVQRVQFAVIEQKTNSLAKRTVGELALRIAKAVQYAVGDPTDYMLEPTRIQDAKLSGDDIGKLKQISINALTEGWTIGSTMGAQELAKAKNNNKVEVKTFASLRGKAADYFEANGFRMAGNMSDGARAIIQQELQLGVKSGRSPQETKVQIWDRLVNKGFTNESSVNLVEDDAKVESLLNDLWVDTEEAAVAYLNTLVTTNTFEALNEARYAEFTDPALGTFVEGLEYSAVLDESTTQICSELNGVSLNIDNPAWDELRPPNHYNCRSLLIPITSIDGWDGVESEIPDVQPQDGF</sequence>
<dbReference type="EMBL" id="LR796850">
    <property type="protein sequence ID" value="CAB4170104.1"/>
    <property type="molecule type" value="Genomic_DNA"/>
</dbReference>
<reference evidence="6" key="1">
    <citation type="submission" date="2020-05" db="EMBL/GenBank/DDBJ databases">
        <authorList>
            <person name="Chiriac C."/>
            <person name="Salcher M."/>
            <person name="Ghai R."/>
            <person name="Kavagutti S V."/>
        </authorList>
    </citation>
    <scope>NUCLEOTIDE SEQUENCE</scope>
</reference>
<gene>
    <name evidence="4" type="ORF">UFOVP1322_45</name>
    <name evidence="5" type="ORF">UFOVP1434_8</name>
    <name evidence="6" type="ORF">UFOVP1529_15</name>
    <name evidence="2" type="ORF">UFOVP906_38</name>
    <name evidence="3" type="ORF">UFOVP992_5</name>
</gene>